<dbReference type="InterPro" id="IPR050341">
    <property type="entry name" value="PP1_catalytic_subunit"/>
</dbReference>
<gene>
    <name evidence="6" type="ORF">GPUH_LOCUS3632</name>
</gene>
<dbReference type="EMBL" id="UYRT01006319">
    <property type="protein sequence ID" value="VDK40281.1"/>
    <property type="molecule type" value="Genomic_DNA"/>
</dbReference>
<dbReference type="InterPro" id="IPR029052">
    <property type="entry name" value="Metallo-depent_PP-like"/>
</dbReference>
<dbReference type="EC" id="3.1.3.16" evidence="1"/>
<evidence type="ECO:0000313" key="6">
    <source>
        <dbReference type="EMBL" id="VDK40281.1"/>
    </source>
</evidence>
<name>A0A183D4J0_9BILA</name>
<protein>
    <recommendedName>
        <fullName evidence="1">protein-serine/threonine phosphatase</fullName>
        <ecNumber evidence="1">3.1.3.16</ecNumber>
    </recommendedName>
</protein>
<evidence type="ECO:0000313" key="8">
    <source>
        <dbReference type="WBParaSite" id="GPUH_0000363801-mRNA-1"/>
    </source>
</evidence>
<evidence type="ECO:0000256" key="2">
    <source>
        <dbReference type="ARBA" id="ARBA00022723"/>
    </source>
</evidence>
<proteinExistence type="predicted"/>
<dbReference type="SUPFAM" id="SSF56300">
    <property type="entry name" value="Metallo-dependent phosphatases"/>
    <property type="match status" value="1"/>
</dbReference>
<evidence type="ECO:0000313" key="7">
    <source>
        <dbReference type="Proteomes" id="UP000271098"/>
    </source>
</evidence>
<dbReference type="GO" id="GO:0005634">
    <property type="term" value="C:nucleus"/>
    <property type="evidence" value="ECO:0007669"/>
    <property type="project" value="TreeGrafter"/>
</dbReference>
<dbReference type="AlphaFoldDB" id="A0A183D4J0"/>
<reference evidence="6 7" key="2">
    <citation type="submission" date="2018-11" db="EMBL/GenBank/DDBJ databases">
        <authorList>
            <consortium name="Pathogen Informatics"/>
        </authorList>
    </citation>
    <scope>NUCLEOTIDE SEQUENCE [LARGE SCALE GENOMIC DNA]</scope>
</reference>
<dbReference type="GO" id="GO:0046872">
    <property type="term" value="F:metal ion binding"/>
    <property type="evidence" value="ECO:0007669"/>
    <property type="project" value="UniProtKB-KW"/>
</dbReference>
<dbReference type="GO" id="GO:0005737">
    <property type="term" value="C:cytoplasm"/>
    <property type="evidence" value="ECO:0007669"/>
    <property type="project" value="TreeGrafter"/>
</dbReference>
<dbReference type="PANTHER" id="PTHR11668">
    <property type="entry name" value="SERINE/THREONINE PROTEIN PHOSPHATASE"/>
    <property type="match status" value="1"/>
</dbReference>
<keyword evidence="2" id="KW-0479">Metal-binding</keyword>
<evidence type="ECO:0000256" key="3">
    <source>
        <dbReference type="ARBA" id="ARBA00022801"/>
    </source>
</evidence>
<dbReference type="GO" id="GO:0004722">
    <property type="term" value="F:protein serine/threonine phosphatase activity"/>
    <property type="evidence" value="ECO:0007669"/>
    <property type="project" value="UniProtKB-EC"/>
</dbReference>
<evidence type="ECO:0000256" key="5">
    <source>
        <dbReference type="ARBA" id="ARBA00023211"/>
    </source>
</evidence>
<dbReference type="Gene3D" id="3.60.21.10">
    <property type="match status" value="1"/>
</dbReference>
<accession>A0A183D4J0</accession>
<keyword evidence="3" id="KW-0378">Hydrolase</keyword>
<evidence type="ECO:0000256" key="4">
    <source>
        <dbReference type="ARBA" id="ARBA00022912"/>
    </source>
</evidence>
<evidence type="ECO:0000256" key="1">
    <source>
        <dbReference type="ARBA" id="ARBA00013081"/>
    </source>
</evidence>
<organism evidence="8">
    <name type="scientific">Gongylonema pulchrum</name>
    <dbReference type="NCBI Taxonomy" id="637853"/>
    <lineage>
        <taxon>Eukaryota</taxon>
        <taxon>Metazoa</taxon>
        <taxon>Ecdysozoa</taxon>
        <taxon>Nematoda</taxon>
        <taxon>Chromadorea</taxon>
        <taxon>Rhabditida</taxon>
        <taxon>Spirurina</taxon>
        <taxon>Spiruromorpha</taxon>
        <taxon>Spiruroidea</taxon>
        <taxon>Gongylonematidae</taxon>
        <taxon>Gongylonema</taxon>
    </lineage>
</organism>
<sequence>MLCRDLKAQDVEQYIVRLINTVRAGDKIMRNFSEQDIITILHSVQDVYAKEPIMLELELPTNGLIVVGDLHGDINSMLRILLTNGFPPQTNYLFLGNSESSFFDSFFTKIDGGFYFGGIRLFTSRNI</sequence>
<keyword evidence="7" id="KW-1185">Reference proteome</keyword>
<reference evidence="8" key="1">
    <citation type="submission" date="2016-06" db="UniProtKB">
        <authorList>
            <consortium name="WormBaseParasite"/>
        </authorList>
    </citation>
    <scope>IDENTIFICATION</scope>
</reference>
<dbReference type="PANTHER" id="PTHR11668:SF300">
    <property type="entry name" value="SERINE_THREONINE-PROTEIN PHOSPHATASE"/>
    <property type="match status" value="1"/>
</dbReference>
<dbReference type="WBParaSite" id="GPUH_0000363801-mRNA-1">
    <property type="protein sequence ID" value="GPUH_0000363801-mRNA-1"/>
    <property type="gene ID" value="GPUH_0000363801"/>
</dbReference>
<dbReference type="OrthoDB" id="1930084at2759"/>
<keyword evidence="5" id="KW-0464">Manganese</keyword>
<keyword evidence="4" id="KW-0904">Protein phosphatase</keyword>
<dbReference type="Proteomes" id="UP000271098">
    <property type="component" value="Unassembled WGS sequence"/>
</dbReference>